<dbReference type="GO" id="GO:0016829">
    <property type="term" value="F:lyase activity"/>
    <property type="evidence" value="ECO:0007669"/>
    <property type="project" value="InterPro"/>
</dbReference>
<dbReference type="Pfam" id="PF07940">
    <property type="entry name" value="Hepar_II_III_C"/>
    <property type="match status" value="1"/>
</dbReference>
<dbReference type="Gene3D" id="2.70.98.70">
    <property type="match status" value="1"/>
</dbReference>
<evidence type="ECO:0000313" key="3">
    <source>
        <dbReference type="EMBL" id="GLQ86031.1"/>
    </source>
</evidence>
<evidence type="ECO:0000313" key="4">
    <source>
        <dbReference type="Proteomes" id="UP001156708"/>
    </source>
</evidence>
<comment type="caution">
    <text evidence="3">The sequence shown here is derived from an EMBL/GenBank/DDBJ whole genome shotgun (WGS) entry which is preliminary data.</text>
</comment>
<proteinExistence type="predicted"/>
<dbReference type="InterPro" id="IPR008929">
    <property type="entry name" value="Chondroitin_lyas"/>
</dbReference>
<evidence type="ECO:0000256" key="1">
    <source>
        <dbReference type="ARBA" id="ARBA00004196"/>
    </source>
</evidence>
<reference evidence="4" key="1">
    <citation type="journal article" date="2019" name="Int. J. Syst. Evol. Microbiol.">
        <title>The Global Catalogue of Microorganisms (GCM) 10K type strain sequencing project: providing services to taxonomists for standard genome sequencing and annotation.</title>
        <authorList>
            <consortium name="The Broad Institute Genomics Platform"/>
            <consortium name="The Broad Institute Genome Sequencing Center for Infectious Disease"/>
            <person name="Wu L."/>
            <person name="Ma J."/>
        </authorList>
    </citation>
    <scope>NUCLEOTIDE SEQUENCE [LARGE SCALE GENOMIC DNA]</scope>
    <source>
        <strain evidence="4">NBRC 12467</strain>
    </source>
</reference>
<gene>
    <name evidence="3" type="ORF">GCM10007872_29410</name>
</gene>
<dbReference type="InterPro" id="IPR012480">
    <property type="entry name" value="Hepar_II_III_C"/>
</dbReference>
<keyword evidence="4" id="KW-1185">Reference proteome</keyword>
<dbReference type="Gene3D" id="1.50.10.100">
    <property type="entry name" value="Chondroitin AC/alginate lyase"/>
    <property type="match status" value="1"/>
</dbReference>
<dbReference type="AlphaFoldDB" id="A0AA37WCN2"/>
<dbReference type="Proteomes" id="UP001156708">
    <property type="component" value="Unassembled WGS sequence"/>
</dbReference>
<feature type="domain" description="Heparinase II/III-like C-terminal" evidence="2">
    <location>
        <begin position="295"/>
        <end position="511"/>
    </location>
</feature>
<dbReference type="GO" id="GO:0030313">
    <property type="term" value="C:cell envelope"/>
    <property type="evidence" value="ECO:0007669"/>
    <property type="project" value="UniProtKB-SubCell"/>
</dbReference>
<comment type="subcellular location">
    <subcellularLocation>
        <location evidence="1">Cell envelope</location>
    </subcellularLocation>
</comment>
<name>A0AA37WCN2_9PROT</name>
<protein>
    <submittedName>
        <fullName evidence="3">Heparinase</fullName>
    </submittedName>
</protein>
<accession>A0AA37WCN2</accession>
<dbReference type="EMBL" id="BSNZ01000032">
    <property type="protein sequence ID" value="GLQ86031.1"/>
    <property type="molecule type" value="Genomic_DNA"/>
</dbReference>
<evidence type="ECO:0000259" key="2">
    <source>
        <dbReference type="Pfam" id="PF07940"/>
    </source>
</evidence>
<dbReference type="RefSeq" id="WP_141354011.1">
    <property type="nucleotide sequence ID" value="NZ_BARA01000021.1"/>
</dbReference>
<sequence length="550" mass="61141">MTGGRWLRGLRLSFARLPFGGPASEGPVHAFRDPWKGDPDQGARLIGGYFRFDRQDYPLPNGNWERGPWPEPVREWLHGFSWLRDLRTLGSDRARLTARRLVSDWLTHPPTDPLVRDACVTGGRLASWLSNHEFCLASADPRLQQRLMERMLVEGRTIAALLPLPPQGARGLMAFRGLLAAAMAMPEQTGFMSRFLRYLPGELERLVLTDGTVMERSPEAQFLAARELAEMSVMFRTAHASVPPFIDRALDKVCPVLRAMRHGDGGLAVFNGANERHSAAVEDVLTQGSRQKLIAPAMPQGKFTRLALGKSLLLVDSGPPAPVGFDSMAHAGTLSFEFSYQRHRLFVNCGSAVVGAWRDAMRCSAAHTVLVADGLSSADFGPAGGMTRRPVTVSCDHQTDGTAHWLDLSHDGYHAPLGAKWTRRLYFGSDGEDLRGQEIIDGERNIDFAIRFHIHPDVKVTQDDEDIILQVGGTIWRFRQRDGGVRLENDIYLGRGRREVCQQIIIIPRPLPDVTSPEGEAAPADEKPDAEKAIKRIHQSITWLLERIPE</sequence>
<organism evidence="3 4">
    <name type="scientific">Gluconobacter sphaericus NBRC 12467</name>
    <dbReference type="NCBI Taxonomy" id="1307951"/>
    <lineage>
        <taxon>Bacteria</taxon>
        <taxon>Pseudomonadati</taxon>
        <taxon>Pseudomonadota</taxon>
        <taxon>Alphaproteobacteria</taxon>
        <taxon>Acetobacterales</taxon>
        <taxon>Acetobacteraceae</taxon>
        <taxon>Gluconobacter</taxon>
    </lineage>
</organism>